<keyword evidence="2" id="KW-1185">Reference proteome</keyword>
<dbReference type="RefSeq" id="WP_013189747.1">
    <property type="nucleotide sequence ID" value="NC_014248.1"/>
</dbReference>
<accession>D7DVB9</accession>
<dbReference type="AlphaFoldDB" id="D7DVB9"/>
<dbReference type="OrthoDB" id="495593at2"/>
<dbReference type="HOGENOM" id="CLU_176980_0_0_3"/>
<name>D7DVB9_NOSA0</name>
<sequence>MADNHTSNHQALFHDLSEANQEILIAGQGFNVIGKTDFFFQKTDIDSAADSDLNLEGSESITQSSKYKLSQISIGTSFTFGIPIINYPGNKLSDFLPNFLNKLFS</sequence>
<evidence type="ECO:0000313" key="2">
    <source>
        <dbReference type="Proteomes" id="UP000001511"/>
    </source>
</evidence>
<gene>
    <name evidence="1" type="ordered locus">Aazo_0074</name>
</gene>
<dbReference type="Proteomes" id="UP000001511">
    <property type="component" value="Chromosome"/>
</dbReference>
<evidence type="ECO:0000313" key="1">
    <source>
        <dbReference type="EMBL" id="ADI62727.1"/>
    </source>
</evidence>
<protein>
    <submittedName>
        <fullName evidence="1">Uncharacterized protein</fullName>
    </submittedName>
</protein>
<proteinExistence type="predicted"/>
<reference evidence="1 2" key="1">
    <citation type="journal article" date="2010" name="PLoS ONE">
        <title>Genome erosion in a nitrogen-fixing vertically transmitted endosymbiotic multicellular cyanobacterium.</title>
        <authorList>
            <person name="Ran L."/>
            <person name="Larsson J."/>
            <person name="Vigil-Stenman T."/>
            <person name="Nylander J.A."/>
            <person name="Ininbergs K."/>
            <person name="Zheng W.W."/>
            <person name="Lapidus A."/>
            <person name="Lowry S."/>
            <person name="Haselkorn R."/>
            <person name="Bergman B."/>
        </authorList>
    </citation>
    <scope>NUCLEOTIDE SEQUENCE [LARGE SCALE GENOMIC DNA]</scope>
    <source>
        <strain evidence="1 2">0708</strain>
    </source>
</reference>
<dbReference type="STRING" id="551115.Aazo_0074"/>
<dbReference type="EMBL" id="CP002059">
    <property type="protein sequence ID" value="ADI62727.1"/>
    <property type="molecule type" value="Genomic_DNA"/>
</dbReference>
<organism evidence="1 2">
    <name type="scientific">Nostoc azollae (strain 0708)</name>
    <name type="common">Anabaena azollae (strain 0708)</name>
    <dbReference type="NCBI Taxonomy" id="551115"/>
    <lineage>
        <taxon>Bacteria</taxon>
        <taxon>Bacillati</taxon>
        <taxon>Cyanobacteriota</taxon>
        <taxon>Cyanophyceae</taxon>
        <taxon>Nostocales</taxon>
        <taxon>Nostocaceae</taxon>
        <taxon>Trichormus</taxon>
    </lineage>
</organism>
<dbReference type="KEGG" id="naz:Aazo_0074"/>
<dbReference type="eggNOG" id="ENOG5031UQU">
    <property type="taxonomic scope" value="Bacteria"/>
</dbReference>